<accession>M7T4N8</accession>
<dbReference type="Proteomes" id="UP000012174">
    <property type="component" value="Unassembled WGS sequence"/>
</dbReference>
<feature type="region of interest" description="Disordered" evidence="2">
    <location>
        <begin position="118"/>
        <end position="137"/>
    </location>
</feature>
<keyword evidence="4" id="KW-1185">Reference proteome</keyword>
<keyword evidence="1" id="KW-0175">Coiled coil</keyword>
<feature type="region of interest" description="Disordered" evidence="2">
    <location>
        <begin position="277"/>
        <end position="331"/>
    </location>
</feature>
<name>M7T4N8_EUTLA</name>
<dbReference type="KEGG" id="ela:UCREL1_8261"/>
<gene>
    <name evidence="3" type="ORF">UCREL1_8261</name>
</gene>
<dbReference type="AlphaFoldDB" id="M7T4N8"/>
<feature type="coiled-coil region" evidence="1">
    <location>
        <begin position="142"/>
        <end position="214"/>
    </location>
</feature>
<protein>
    <submittedName>
        <fullName evidence="3">Uncharacterized protein</fullName>
    </submittedName>
</protein>
<feature type="compositionally biased region" description="Low complexity" evidence="2">
    <location>
        <begin position="295"/>
        <end position="314"/>
    </location>
</feature>
<evidence type="ECO:0000313" key="4">
    <source>
        <dbReference type="Proteomes" id="UP000012174"/>
    </source>
</evidence>
<evidence type="ECO:0000256" key="2">
    <source>
        <dbReference type="SAM" id="MobiDB-lite"/>
    </source>
</evidence>
<organism evidence="3 4">
    <name type="scientific">Eutypa lata (strain UCR-EL1)</name>
    <name type="common">Grapevine dieback disease fungus</name>
    <name type="synonym">Eutypa armeniacae</name>
    <dbReference type="NCBI Taxonomy" id="1287681"/>
    <lineage>
        <taxon>Eukaryota</taxon>
        <taxon>Fungi</taxon>
        <taxon>Dikarya</taxon>
        <taxon>Ascomycota</taxon>
        <taxon>Pezizomycotina</taxon>
        <taxon>Sordariomycetes</taxon>
        <taxon>Xylariomycetidae</taxon>
        <taxon>Xylariales</taxon>
        <taxon>Diatrypaceae</taxon>
        <taxon>Eutypa</taxon>
    </lineage>
</organism>
<proteinExistence type="predicted"/>
<reference evidence="4" key="1">
    <citation type="journal article" date="2013" name="Genome Announc.">
        <title>Draft genome sequence of the grapevine dieback fungus Eutypa lata UCR-EL1.</title>
        <authorList>
            <person name="Blanco-Ulate B."/>
            <person name="Rolshausen P.E."/>
            <person name="Cantu D."/>
        </authorList>
    </citation>
    <scope>NUCLEOTIDE SEQUENCE [LARGE SCALE GENOMIC DNA]</scope>
    <source>
        <strain evidence="4">UCR-EL1</strain>
    </source>
</reference>
<sequence>MIKNLFERKDDILRVKNDISDAVVALNDKHKALEVKQERERKEFALRNDILGVKKDISAAITVIDEKLNAVSAGQKGQEEREISTQNSVLGVKKYISDAVTALDYKLSGLSLDQEERDTLRRELSDEHDEAGRLTGQKNVLASQLEDEIAETRRLEKDLQDEKASRDKTWSEVCLTHAAYVLADSERTWLSEELQQAKLDIERLEQDLRREKEDSTTAATIINMNLDRQRAMSSRRAHVAAQPKSMPTTADLGVQTQNMPTTYVYLAVQTEGELTGQQTAEVNSLSGTKRPLSESSSQQTQNTTPVTGVEGGVTFEDSGVPHKRPRKSAMEHGNEWHELISDMADFMFRVKLVLHGDTSLREVYKQLATLCHDGHCRNYLRIFTASGYEQRWYCFAQLVEYGHEYAGAEISEINKCETHPNGYWIFTFTRLTLNILRLALKTKGEFLLLRVKDKRGRRTFRFELRRTREDLIPC</sequence>
<dbReference type="HOGENOM" id="CLU_576214_0_0_1"/>
<feature type="compositionally biased region" description="Polar residues" evidence="2">
    <location>
        <begin position="277"/>
        <end position="287"/>
    </location>
</feature>
<dbReference type="EMBL" id="KB707003">
    <property type="protein sequence ID" value="EMR64776.1"/>
    <property type="molecule type" value="Genomic_DNA"/>
</dbReference>
<evidence type="ECO:0000313" key="3">
    <source>
        <dbReference type="EMBL" id="EMR64776.1"/>
    </source>
</evidence>
<evidence type="ECO:0000256" key="1">
    <source>
        <dbReference type="SAM" id="Coils"/>
    </source>
</evidence>